<keyword evidence="4 10" id="KW-0732">Signal</keyword>
<evidence type="ECO:0000256" key="7">
    <source>
        <dbReference type="ARBA" id="ARBA00023157"/>
    </source>
</evidence>
<evidence type="ECO:0000256" key="1">
    <source>
        <dbReference type="ARBA" id="ARBA00004236"/>
    </source>
</evidence>
<evidence type="ECO:0000256" key="2">
    <source>
        <dbReference type="ARBA" id="ARBA00004241"/>
    </source>
</evidence>
<dbReference type="GeneID" id="24266850"/>
<keyword evidence="5" id="KW-0677">Repeat</keyword>
<feature type="signal peptide" evidence="10">
    <location>
        <begin position="1"/>
        <end position="26"/>
    </location>
</feature>
<dbReference type="GO" id="GO:0009986">
    <property type="term" value="C:cell surface"/>
    <property type="evidence" value="ECO:0007669"/>
    <property type="project" value="UniProtKB-SubCell"/>
</dbReference>
<dbReference type="VEuPathDB" id="PlasmoDB:AK88_01536"/>
<evidence type="ECO:0000256" key="5">
    <source>
        <dbReference type="ARBA" id="ARBA00022737"/>
    </source>
</evidence>
<dbReference type="PANTHER" id="PTHR38796:SF1">
    <property type="entry name" value="ANCHORED PROTEIN, PUTATIVE (AFU_ORTHOLOGUE AFUA_4G09600)-RELATED"/>
    <property type="match status" value="1"/>
</dbReference>
<evidence type="ECO:0000259" key="11">
    <source>
        <dbReference type="PROSITE" id="PS51701"/>
    </source>
</evidence>
<dbReference type="InterPro" id="IPR051444">
    <property type="entry name" value="Parasite_Repro/Invasion_Surf"/>
</dbReference>
<dbReference type="OrthoDB" id="380997at2759"/>
<name>A0A0D9QT73_PLAFR</name>
<dbReference type="Proteomes" id="UP000054561">
    <property type="component" value="Unassembled WGS sequence"/>
</dbReference>
<feature type="domain" description="6-Cys" evidence="11">
    <location>
        <begin position="155"/>
        <end position="300"/>
    </location>
</feature>
<accession>A0A0D9QT73</accession>
<evidence type="ECO:0000256" key="6">
    <source>
        <dbReference type="ARBA" id="ARBA00023136"/>
    </source>
</evidence>
<evidence type="ECO:0000256" key="10">
    <source>
        <dbReference type="SAM" id="SignalP"/>
    </source>
</evidence>
<dbReference type="SMART" id="SM00970">
    <property type="entry name" value="s48_45"/>
    <property type="match status" value="1"/>
</dbReference>
<organism evidence="12 13">
    <name type="scientific">Plasmodium fragile</name>
    <dbReference type="NCBI Taxonomy" id="5857"/>
    <lineage>
        <taxon>Eukaryota</taxon>
        <taxon>Sar</taxon>
        <taxon>Alveolata</taxon>
        <taxon>Apicomplexa</taxon>
        <taxon>Aconoidasida</taxon>
        <taxon>Haemosporida</taxon>
        <taxon>Plasmodiidae</taxon>
        <taxon>Plasmodium</taxon>
        <taxon>Plasmodium (Plasmodium)</taxon>
    </lineage>
</organism>
<dbReference type="PANTHER" id="PTHR38796">
    <property type="match status" value="1"/>
</dbReference>
<dbReference type="InterPro" id="IPR038160">
    <property type="entry name" value="6_CYS_dom_sf"/>
</dbReference>
<protein>
    <recommendedName>
        <fullName evidence="11">6-Cys domain-containing protein</fullName>
    </recommendedName>
</protein>
<gene>
    <name evidence="12" type="ORF">AK88_01536</name>
</gene>
<keyword evidence="8" id="KW-0325">Glycoprotein</keyword>
<keyword evidence="3" id="KW-1003">Cell membrane</keyword>
<dbReference type="Pfam" id="PF07422">
    <property type="entry name" value="s48_45"/>
    <property type="match status" value="1"/>
</dbReference>
<evidence type="ECO:0000256" key="3">
    <source>
        <dbReference type="ARBA" id="ARBA00022475"/>
    </source>
</evidence>
<dbReference type="RefSeq" id="XP_012334594.1">
    <property type="nucleotide sequence ID" value="XM_012479171.1"/>
</dbReference>
<keyword evidence="7" id="KW-1015">Disulfide bond</keyword>
<comment type="subcellular location">
    <subcellularLocation>
        <location evidence="1">Cell membrane</location>
    </subcellularLocation>
    <subcellularLocation>
        <location evidence="2">Cell surface</location>
    </subcellularLocation>
</comment>
<keyword evidence="13" id="KW-1185">Reference proteome</keyword>
<dbReference type="Gene3D" id="2.60.40.2860">
    <property type="match status" value="2"/>
</dbReference>
<dbReference type="AlphaFoldDB" id="A0A0D9QT73"/>
<evidence type="ECO:0000256" key="9">
    <source>
        <dbReference type="SAM" id="Phobius"/>
    </source>
</evidence>
<keyword evidence="9" id="KW-0812">Transmembrane</keyword>
<proteinExistence type="predicted"/>
<dbReference type="InterPro" id="IPR010884">
    <property type="entry name" value="6_CYS_dom"/>
</dbReference>
<evidence type="ECO:0000313" key="13">
    <source>
        <dbReference type="Proteomes" id="UP000054561"/>
    </source>
</evidence>
<evidence type="ECO:0000256" key="8">
    <source>
        <dbReference type="ARBA" id="ARBA00023180"/>
    </source>
</evidence>
<feature type="domain" description="6-Cys" evidence="11">
    <location>
        <begin position="7"/>
        <end position="151"/>
    </location>
</feature>
<evidence type="ECO:0000256" key="4">
    <source>
        <dbReference type="ARBA" id="ARBA00022729"/>
    </source>
</evidence>
<keyword evidence="6 9" id="KW-0472">Membrane</keyword>
<evidence type="ECO:0000313" key="12">
    <source>
        <dbReference type="EMBL" id="KJP88846.1"/>
    </source>
</evidence>
<dbReference type="EMBL" id="KQ001657">
    <property type="protein sequence ID" value="KJP88846.1"/>
    <property type="molecule type" value="Genomic_DNA"/>
</dbReference>
<dbReference type="PROSITE" id="PS51701">
    <property type="entry name" value="6_CYS"/>
    <property type="match status" value="2"/>
</dbReference>
<dbReference type="GO" id="GO:0005886">
    <property type="term" value="C:plasma membrane"/>
    <property type="evidence" value="ECO:0007669"/>
    <property type="project" value="UniProtKB-SubCell"/>
</dbReference>
<dbReference type="OMA" id="FECYCYM"/>
<sequence>MTHAKGIARALLLATLLLTWMQVGMSKHHVDLSSSNKSVFLLNVVPGDTVVYTCPYSLNKEMKNMCAREREYFEQKLFCFDHVIINRNVFHLRDYVRGAYNIVSKYVNNIYTAEFTVPPFVLMNRHFECYCYMEDGNEVVKKTLKVHISKGVVKKIPGCDFNDEYRESTAITTFSNMDRNTVKVCDSYPRGGDTITLLCPVNYTVQPDGCFNQVYVKKDDIKNDKNKLEERFNISRKWEKDKYKVVDIETLFGQKLNSMGDEMTRFAKIPVTNEEISFTCTCQANDASDTLMMNVYINESYDKFVQSNHDKVEYSKHNFSSTTVSHYKEERSGASFSSFFGQALLGALMLLLLGA</sequence>
<reference evidence="12 13" key="1">
    <citation type="submission" date="2014-03" db="EMBL/GenBank/DDBJ databases">
        <title>The Genome Sequence of Plasmodium fragile nilgiri.</title>
        <authorList>
            <consortium name="The Broad Institute Genomics Platform"/>
            <consortium name="The Broad Institute Genome Sequencing Center for Infectious Disease"/>
            <person name="Neafsey D."/>
            <person name="Duraisingh M."/>
            <person name="Young S.K."/>
            <person name="Zeng Q."/>
            <person name="Gargeya S."/>
            <person name="Abouelleil A."/>
            <person name="Alvarado L."/>
            <person name="Chapman S.B."/>
            <person name="Gainer-Dewar J."/>
            <person name="Goldberg J."/>
            <person name="Griggs A."/>
            <person name="Gujja S."/>
            <person name="Hansen M."/>
            <person name="Howarth C."/>
            <person name="Imamovic A."/>
            <person name="Larimer J."/>
            <person name="Pearson M."/>
            <person name="Poon T.W."/>
            <person name="Priest M."/>
            <person name="Roberts A."/>
            <person name="Saif S."/>
            <person name="Shea T."/>
            <person name="Sykes S."/>
            <person name="Wortman J."/>
            <person name="Nusbaum C."/>
            <person name="Birren B."/>
        </authorList>
    </citation>
    <scope>NUCLEOTIDE SEQUENCE [LARGE SCALE GENOMIC DNA]</scope>
    <source>
        <strain evidence="13">nilgiri</strain>
    </source>
</reference>
<feature type="chain" id="PRO_5002344246" description="6-Cys domain-containing protein" evidence="10">
    <location>
        <begin position="27"/>
        <end position="355"/>
    </location>
</feature>
<keyword evidence="9" id="KW-1133">Transmembrane helix</keyword>
<feature type="transmembrane region" description="Helical" evidence="9">
    <location>
        <begin position="334"/>
        <end position="353"/>
    </location>
</feature>